<dbReference type="SUPFAM" id="SSF54523">
    <property type="entry name" value="Pili subunits"/>
    <property type="match status" value="1"/>
</dbReference>
<keyword evidence="2" id="KW-1185">Reference proteome</keyword>
<name>A0A5C5Z9Q7_9BACT</name>
<dbReference type="Proteomes" id="UP000315010">
    <property type="component" value="Unassembled WGS sequence"/>
</dbReference>
<gene>
    <name evidence="1" type="ORF">CA13_54040</name>
</gene>
<protein>
    <recommendedName>
        <fullName evidence="3">General secretion pathway GspH domain-containing protein</fullName>
    </recommendedName>
</protein>
<accession>A0A5C5Z9Q7</accession>
<comment type="caution">
    <text evidence="1">The sequence shown here is derived from an EMBL/GenBank/DDBJ whole genome shotgun (WGS) entry which is preliminary data.</text>
</comment>
<dbReference type="AlphaFoldDB" id="A0A5C5Z9Q7"/>
<evidence type="ECO:0000313" key="1">
    <source>
        <dbReference type="EMBL" id="TWT83930.1"/>
    </source>
</evidence>
<evidence type="ECO:0000313" key="2">
    <source>
        <dbReference type="Proteomes" id="UP000315010"/>
    </source>
</evidence>
<sequence length="211" mass="22349">MRHRIAFTLLELLLTLAIFAAMTAVIIPKLAPLLGEQNLVRAAEQLRIEMTRMRIEAMRGGQVMIVQGEIGTSTLQVKPYISASDAIETVGGSNSQSGLLTGADQAAVVAMPFESEVEEKTIDLPEEVTIESIVVVSSARSFQMGQETGSGQMTLDPTIASTSPILFYADGTTSTAAVTLTHPTSGRVTVKLRGITGESTIGEVSLSEVIP</sequence>
<evidence type="ECO:0008006" key="3">
    <source>
        <dbReference type="Google" id="ProtNLM"/>
    </source>
</evidence>
<dbReference type="InterPro" id="IPR045584">
    <property type="entry name" value="Pilin-like"/>
</dbReference>
<dbReference type="RefSeq" id="WP_146401386.1">
    <property type="nucleotide sequence ID" value="NZ_SJPJ01000001.1"/>
</dbReference>
<organism evidence="1 2">
    <name type="scientific">Novipirellula herctigrandis</name>
    <dbReference type="NCBI Taxonomy" id="2527986"/>
    <lineage>
        <taxon>Bacteria</taxon>
        <taxon>Pseudomonadati</taxon>
        <taxon>Planctomycetota</taxon>
        <taxon>Planctomycetia</taxon>
        <taxon>Pirellulales</taxon>
        <taxon>Pirellulaceae</taxon>
        <taxon>Novipirellula</taxon>
    </lineage>
</organism>
<reference evidence="1 2" key="1">
    <citation type="submission" date="2019-02" db="EMBL/GenBank/DDBJ databases">
        <title>Deep-cultivation of Planctomycetes and their phenomic and genomic characterization uncovers novel biology.</title>
        <authorList>
            <person name="Wiegand S."/>
            <person name="Jogler M."/>
            <person name="Boedeker C."/>
            <person name="Pinto D."/>
            <person name="Vollmers J."/>
            <person name="Rivas-Marin E."/>
            <person name="Kohn T."/>
            <person name="Peeters S.H."/>
            <person name="Heuer A."/>
            <person name="Rast P."/>
            <person name="Oberbeckmann S."/>
            <person name="Bunk B."/>
            <person name="Jeske O."/>
            <person name="Meyerdierks A."/>
            <person name="Storesund J.E."/>
            <person name="Kallscheuer N."/>
            <person name="Luecker S."/>
            <person name="Lage O.M."/>
            <person name="Pohl T."/>
            <person name="Merkel B.J."/>
            <person name="Hornburger P."/>
            <person name="Mueller R.-W."/>
            <person name="Bruemmer F."/>
            <person name="Labrenz M."/>
            <person name="Spormann A.M."/>
            <person name="Op Den Camp H."/>
            <person name="Overmann J."/>
            <person name="Amann R."/>
            <person name="Jetten M.S.M."/>
            <person name="Mascher T."/>
            <person name="Medema M.H."/>
            <person name="Devos D.P."/>
            <person name="Kaster A.-K."/>
            <person name="Ovreas L."/>
            <person name="Rohde M."/>
            <person name="Galperin M.Y."/>
            <person name="Jogler C."/>
        </authorList>
    </citation>
    <scope>NUCLEOTIDE SEQUENCE [LARGE SCALE GENOMIC DNA]</scope>
    <source>
        <strain evidence="1 2">CA13</strain>
    </source>
</reference>
<dbReference type="EMBL" id="SJPJ01000001">
    <property type="protein sequence ID" value="TWT83930.1"/>
    <property type="molecule type" value="Genomic_DNA"/>
</dbReference>
<proteinExistence type="predicted"/>
<dbReference type="OrthoDB" id="215686at2"/>